<dbReference type="InterPro" id="IPR047137">
    <property type="entry name" value="ORF3"/>
</dbReference>
<name>A0ABV9ECM1_9ACTN</name>
<dbReference type="Proteomes" id="UP001595891">
    <property type="component" value="Unassembled WGS sequence"/>
</dbReference>
<dbReference type="InterPro" id="IPR005031">
    <property type="entry name" value="COQ10_START"/>
</dbReference>
<dbReference type="Pfam" id="PF03364">
    <property type="entry name" value="Polyketide_cyc"/>
    <property type="match status" value="1"/>
</dbReference>
<dbReference type="EMBL" id="JBHSFN010000007">
    <property type="protein sequence ID" value="MFC4587187.1"/>
    <property type="molecule type" value="Genomic_DNA"/>
</dbReference>
<reference evidence="4" key="1">
    <citation type="journal article" date="2019" name="Int. J. Syst. Evol. Microbiol.">
        <title>The Global Catalogue of Microorganisms (GCM) 10K type strain sequencing project: providing services to taxonomists for standard genome sequencing and annotation.</title>
        <authorList>
            <consortium name="The Broad Institute Genomics Platform"/>
            <consortium name="The Broad Institute Genome Sequencing Center for Infectious Disease"/>
            <person name="Wu L."/>
            <person name="Ma J."/>
        </authorList>
    </citation>
    <scope>NUCLEOTIDE SEQUENCE [LARGE SCALE GENOMIC DNA]</scope>
    <source>
        <strain evidence="4">CCUG 49560</strain>
    </source>
</reference>
<evidence type="ECO:0000313" key="4">
    <source>
        <dbReference type="Proteomes" id="UP001595891"/>
    </source>
</evidence>
<dbReference type="PANTHER" id="PTHR33824:SF7">
    <property type="entry name" value="POLYKETIDE CYCLASE_DEHYDRASE AND LIPID TRANSPORT SUPERFAMILY PROTEIN"/>
    <property type="match status" value="1"/>
</dbReference>
<dbReference type="Gene3D" id="3.30.530.20">
    <property type="match status" value="1"/>
</dbReference>
<keyword evidence="4" id="KW-1185">Reference proteome</keyword>
<feature type="compositionally biased region" description="Gly residues" evidence="1">
    <location>
        <begin position="370"/>
        <end position="394"/>
    </location>
</feature>
<protein>
    <submittedName>
        <fullName evidence="3">SRPBCC family protein</fullName>
    </submittedName>
</protein>
<feature type="compositionally biased region" description="Basic residues" evidence="1">
    <location>
        <begin position="334"/>
        <end position="346"/>
    </location>
</feature>
<evidence type="ECO:0000259" key="2">
    <source>
        <dbReference type="Pfam" id="PF03364"/>
    </source>
</evidence>
<evidence type="ECO:0000313" key="3">
    <source>
        <dbReference type="EMBL" id="MFC4587187.1"/>
    </source>
</evidence>
<sequence length="462" mass="50751">MADEGKGGATSVVNPIKQQLRGLAGMAGKLAMSAVKRRVEQTTHRLTGIAEGDGVHTLGQLAGSEGGTGKIKGFAKMAWGGLKKKLGFGGRGAKGKQFKFLNIVETMDVGAPIRIVYDQWTQFQDFPSFMKKVEKVVQDEDQKLTWQAKIIWSRRTWQSTISEQVPDDKIIWRSSGAKGYVDGALTFHSVTPDLTRILMVLEYHPKGLMEHIGLIWRVQGRRARLEFKHFRRYVMTQSLLNPDEVEGWRGVIHEGEVVKDHETAVREEEEEREREESEREEEGGAEDQAPEGEEDEATGGEEEDEGEPGDEEGEEGEEGEPKDEEEAAADTGEKRRRRPWARRGRSRGSEEKAGATAGGGEGGDRPAGNGSAGNGSSGNGAKGHSGNGSAGHSGNGKAEAPGNGAAERPRRRPEPSDEDDAPPPRRRAKARDEETPPRRRRRAETGETPPPRRRARGEDEER</sequence>
<dbReference type="PANTHER" id="PTHR33824">
    <property type="entry name" value="POLYKETIDE CYCLASE/DEHYDRASE AND LIPID TRANSPORT SUPERFAMILY PROTEIN"/>
    <property type="match status" value="1"/>
</dbReference>
<dbReference type="CDD" id="cd07817">
    <property type="entry name" value="SRPBCC_8"/>
    <property type="match status" value="1"/>
</dbReference>
<organism evidence="3 4">
    <name type="scientific">Sphaerisporangium corydalis</name>
    <dbReference type="NCBI Taxonomy" id="1441875"/>
    <lineage>
        <taxon>Bacteria</taxon>
        <taxon>Bacillati</taxon>
        <taxon>Actinomycetota</taxon>
        <taxon>Actinomycetes</taxon>
        <taxon>Streptosporangiales</taxon>
        <taxon>Streptosporangiaceae</taxon>
        <taxon>Sphaerisporangium</taxon>
    </lineage>
</organism>
<proteinExistence type="predicted"/>
<dbReference type="InterPro" id="IPR023393">
    <property type="entry name" value="START-like_dom_sf"/>
</dbReference>
<gene>
    <name evidence="3" type="ORF">ACFO8L_13925</name>
</gene>
<dbReference type="SUPFAM" id="SSF55961">
    <property type="entry name" value="Bet v1-like"/>
    <property type="match status" value="1"/>
</dbReference>
<feature type="compositionally biased region" description="Acidic residues" evidence="1">
    <location>
        <begin position="267"/>
        <end position="328"/>
    </location>
</feature>
<evidence type="ECO:0000256" key="1">
    <source>
        <dbReference type="SAM" id="MobiDB-lite"/>
    </source>
</evidence>
<dbReference type="RefSeq" id="WP_262844975.1">
    <property type="nucleotide sequence ID" value="NZ_JANZYP010000035.1"/>
</dbReference>
<comment type="caution">
    <text evidence="3">The sequence shown here is derived from an EMBL/GenBank/DDBJ whole genome shotgun (WGS) entry which is preliminary data.</text>
</comment>
<feature type="region of interest" description="Disordered" evidence="1">
    <location>
        <begin position="259"/>
        <end position="462"/>
    </location>
</feature>
<accession>A0ABV9ECM1</accession>
<feature type="domain" description="Coenzyme Q-binding protein COQ10 START" evidence="2">
    <location>
        <begin position="109"/>
        <end position="229"/>
    </location>
</feature>